<dbReference type="Proteomes" id="UP000269199">
    <property type="component" value="Chromosome"/>
</dbReference>
<gene>
    <name evidence="2" type="ORF">RC54_05815</name>
</gene>
<dbReference type="Pfam" id="PF06527">
    <property type="entry name" value="TniQ"/>
    <property type="match status" value="1"/>
</dbReference>
<protein>
    <recommendedName>
        <fullName evidence="1">TniQ domain-containing protein</fullName>
    </recommendedName>
</protein>
<accession>A0AAD0U598</accession>
<organism evidence="2 3">
    <name type="scientific">Herbaspirillum rubrisubalbicans</name>
    <dbReference type="NCBI Taxonomy" id="80842"/>
    <lineage>
        <taxon>Bacteria</taxon>
        <taxon>Pseudomonadati</taxon>
        <taxon>Pseudomonadota</taxon>
        <taxon>Betaproteobacteria</taxon>
        <taxon>Burkholderiales</taxon>
        <taxon>Oxalobacteraceae</taxon>
        <taxon>Herbaspirillum</taxon>
    </lineage>
</organism>
<evidence type="ECO:0000313" key="2">
    <source>
        <dbReference type="EMBL" id="AYR23369.1"/>
    </source>
</evidence>
<reference evidence="2 3" key="1">
    <citation type="submission" date="2017-11" db="EMBL/GenBank/DDBJ databases">
        <title>Complete genome sequence of Herbaspirillum rubrisubalbicans DSM 11543.</title>
        <authorList>
            <person name="Chen M."/>
            <person name="An Q."/>
        </authorList>
    </citation>
    <scope>NUCLEOTIDE SEQUENCE [LARGE SCALE GENOMIC DNA]</scope>
    <source>
        <strain evidence="2 3">DSM 11543</strain>
    </source>
</reference>
<evidence type="ECO:0000259" key="1">
    <source>
        <dbReference type="Pfam" id="PF06527"/>
    </source>
</evidence>
<dbReference type="AlphaFoldDB" id="A0AAD0U598"/>
<evidence type="ECO:0000313" key="3">
    <source>
        <dbReference type="Proteomes" id="UP000269199"/>
    </source>
</evidence>
<feature type="domain" description="TniQ" evidence="1">
    <location>
        <begin position="37"/>
        <end position="179"/>
    </location>
</feature>
<sequence>MSLRLIAERNLSQRIRFGRCGGVCPSQFDEREKSIWPIRQILQEDELLSTWLARSAYHLQVPVRSLVDMNIRGRPNSRWYNDIDVCIDSEVAFHLSEQSGVPIQRIIRASLLRYEGTALEMAPRSSDTCWVLGSNLSPIGGRIGYAICSKCLASDDVPYFRPHWRLATTCTCERHGTLLRDRCAECGAFIFPWRGKQVSTDPLDYCTCYKCGADIIHQVDGTIPADCYTKGVALFSQITRQLDHGIIRLPCGSSDQYLILVLRGIHSLVQSLAMLRGENSLMRSLDRVCNYQFGFLDWGTLGRRLSRVAPGTVASFSLQYGVRYSAN</sequence>
<dbReference type="EMBL" id="CP024996">
    <property type="protein sequence ID" value="AYR23369.1"/>
    <property type="molecule type" value="Genomic_DNA"/>
</dbReference>
<proteinExistence type="predicted"/>
<dbReference type="InterPro" id="IPR009492">
    <property type="entry name" value="TniQ"/>
</dbReference>
<name>A0AAD0U598_9BURK</name>